<dbReference type="EC" id="3.2.1.26" evidence="2"/>
<dbReference type="Proteomes" id="UP000824204">
    <property type="component" value="Unassembled WGS sequence"/>
</dbReference>
<reference evidence="8" key="1">
    <citation type="journal article" date="2021" name="PeerJ">
        <title>Extensive microbial diversity within the chicken gut microbiome revealed by metagenomics and culture.</title>
        <authorList>
            <person name="Gilroy R."/>
            <person name="Ravi A."/>
            <person name="Getino M."/>
            <person name="Pursley I."/>
            <person name="Horton D.L."/>
            <person name="Alikhan N.F."/>
            <person name="Baker D."/>
            <person name="Gharbi K."/>
            <person name="Hall N."/>
            <person name="Watson M."/>
            <person name="Adriaenssens E.M."/>
            <person name="Foster-Nyarko E."/>
            <person name="Jarju S."/>
            <person name="Secka A."/>
            <person name="Antonio M."/>
            <person name="Oren A."/>
            <person name="Chaudhuri R.R."/>
            <person name="La Ragione R."/>
            <person name="Hildebrand F."/>
            <person name="Pallen M.J."/>
        </authorList>
    </citation>
    <scope>NUCLEOTIDE SEQUENCE</scope>
    <source>
        <strain evidence="8">811</strain>
    </source>
</reference>
<dbReference type="CDD" id="cd08996">
    <property type="entry name" value="GH32_FFase"/>
    <property type="match status" value="1"/>
</dbReference>
<evidence type="ECO:0000256" key="1">
    <source>
        <dbReference type="ARBA" id="ARBA00009902"/>
    </source>
</evidence>
<dbReference type="InterPro" id="IPR018053">
    <property type="entry name" value="Glyco_hydro_32_AS"/>
</dbReference>
<dbReference type="InterPro" id="IPR001362">
    <property type="entry name" value="Glyco_hydro_32"/>
</dbReference>
<dbReference type="SUPFAM" id="SSF49899">
    <property type="entry name" value="Concanavalin A-like lectins/glucanases"/>
    <property type="match status" value="1"/>
</dbReference>
<keyword evidence="4 5" id="KW-0326">Glycosidase</keyword>
<gene>
    <name evidence="8" type="ORF">H9741_00860</name>
</gene>
<evidence type="ECO:0000259" key="6">
    <source>
        <dbReference type="Pfam" id="PF00251"/>
    </source>
</evidence>
<comment type="similarity">
    <text evidence="1 5">Belongs to the glycosyl hydrolase 32 family.</text>
</comment>
<proteinExistence type="inferred from homology"/>
<feature type="domain" description="Glycosyl hydrolase family 32 N-terminal" evidence="6">
    <location>
        <begin position="28"/>
        <end position="329"/>
    </location>
</feature>
<evidence type="ECO:0000256" key="3">
    <source>
        <dbReference type="ARBA" id="ARBA00022801"/>
    </source>
</evidence>
<dbReference type="SUPFAM" id="SSF75005">
    <property type="entry name" value="Arabinanase/levansucrase/invertase"/>
    <property type="match status" value="1"/>
</dbReference>
<dbReference type="Gene3D" id="2.115.10.20">
    <property type="entry name" value="Glycosyl hydrolase domain, family 43"/>
    <property type="match status" value="1"/>
</dbReference>
<dbReference type="InterPro" id="IPR023296">
    <property type="entry name" value="Glyco_hydro_beta-prop_sf"/>
</dbReference>
<dbReference type="Pfam" id="PF08244">
    <property type="entry name" value="Glyco_hydro_32C"/>
    <property type="match status" value="1"/>
</dbReference>
<dbReference type="GO" id="GO:0004564">
    <property type="term" value="F:beta-fructofuranosidase activity"/>
    <property type="evidence" value="ECO:0007669"/>
    <property type="project" value="UniProtKB-EC"/>
</dbReference>
<dbReference type="PANTHER" id="PTHR43101">
    <property type="entry name" value="BETA-FRUCTOSIDASE"/>
    <property type="match status" value="1"/>
</dbReference>
<evidence type="ECO:0000313" key="9">
    <source>
        <dbReference type="Proteomes" id="UP000824204"/>
    </source>
</evidence>
<protein>
    <recommendedName>
        <fullName evidence="2">beta-fructofuranosidase</fullName>
        <ecNumber evidence="2">3.2.1.26</ecNumber>
    </recommendedName>
</protein>
<evidence type="ECO:0000256" key="2">
    <source>
        <dbReference type="ARBA" id="ARBA00012758"/>
    </source>
</evidence>
<organism evidence="8 9">
    <name type="scientific">Candidatus Borkfalkia faecipullorum</name>
    <dbReference type="NCBI Taxonomy" id="2838510"/>
    <lineage>
        <taxon>Bacteria</taxon>
        <taxon>Bacillati</taxon>
        <taxon>Bacillota</taxon>
        <taxon>Clostridia</taxon>
        <taxon>Christensenellales</taxon>
        <taxon>Christensenellaceae</taxon>
        <taxon>Candidatus Borkfalkia</taxon>
    </lineage>
</organism>
<evidence type="ECO:0000256" key="4">
    <source>
        <dbReference type="ARBA" id="ARBA00023295"/>
    </source>
</evidence>
<dbReference type="EMBL" id="DXFX01000009">
    <property type="protein sequence ID" value="HIX07007.1"/>
    <property type="molecule type" value="Genomic_DNA"/>
</dbReference>
<reference evidence="8" key="2">
    <citation type="submission" date="2021-04" db="EMBL/GenBank/DDBJ databases">
        <authorList>
            <person name="Gilroy R."/>
        </authorList>
    </citation>
    <scope>NUCLEOTIDE SEQUENCE</scope>
    <source>
        <strain evidence="8">811</strain>
    </source>
</reference>
<dbReference type="InterPro" id="IPR013320">
    <property type="entry name" value="ConA-like_dom_sf"/>
</dbReference>
<dbReference type="Gene3D" id="2.60.120.560">
    <property type="entry name" value="Exo-inulinase, domain 1"/>
    <property type="match status" value="1"/>
</dbReference>
<accession>A0A9D1V6K2</accession>
<dbReference type="SMART" id="SM00640">
    <property type="entry name" value="Glyco_32"/>
    <property type="match status" value="1"/>
</dbReference>
<sequence>MEYTLKQSNNYLLTHAGRINMQYRPRYHFAPPVGWMNDPNGVCYFRGAMHVFYQYYPYDSCWGPMHWGHAYTRDNCVFHHCKVALAPDRADESGCFSGGAIVNKDELVLMYTKHYETADEKLETQGMAYSSDGVHFSKREAPVIGTADLPEGVSKQDFRDPNPVRIGGEYFIFVGSKSESGGGLVLVYSSADGKKFRYRNKISSPYFGEMGECPDFFTLDGKDVLLVSAVNLKEEGTRFKGCNSSLYLVGKFDPATCTFETEHCDEIDCGHDFYAPQTCLDGEGRRIMVAWMEMWGKEYFLHKAHHGYNGALTYPRVLSVQDGLLYQTPAPGVEKYRRAADLSQAVSKCLDFTAVLSEGGYVGIGNASDGEDRILFGLRGGRLYMDTSRMKNAPQGVRVSKFTYGQEVRVRVLSDVSSLEVFADGGKETFTERHYFDGEKVCIQSSGVRFEECYELDIPQEDFTILG</sequence>
<dbReference type="InterPro" id="IPR013148">
    <property type="entry name" value="Glyco_hydro_32_N"/>
</dbReference>
<dbReference type="AlphaFoldDB" id="A0A9D1V6K2"/>
<dbReference type="PROSITE" id="PS00609">
    <property type="entry name" value="GLYCOSYL_HYDROL_F32"/>
    <property type="match status" value="1"/>
</dbReference>
<dbReference type="InterPro" id="IPR051214">
    <property type="entry name" value="GH32_Enzymes"/>
</dbReference>
<keyword evidence="3 5" id="KW-0378">Hydrolase</keyword>
<evidence type="ECO:0000313" key="8">
    <source>
        <dbReference type="EMBL" id="HIX07007.1"/>
    </source>
</evidence>
<name>A0A9D1V6K2_9FIRM</name>
<evidence type="ECO:0000256" key="5">
    <source>
        <dbReference type="RuleBase" id="RU362110"/>
    </source>
</evidence>
<dbReference type="InterPro" id="IPR013189">
    <property type="entry name" value="Glyco_hydro_32_C"/>
</dbReference>
<evidence type="ECO:0000259" key="7">
    <source>
        <dbReference type="Pfam" id="PF08244"/>
    </source>
</evidence>
<comment type="caution">
    <text evidence="8">The sequence shown here is derived from an EMBL/GenBank/DDBJ whole genome shotgun (WGS) entry which is preliminary data.</text>
</comment>
<dbReference type="Pfam" id="PF00251">
    <property type="entry name" value="Glyco_hydro_32N"/>
    <property type="match status" value="1"/>
</dbReference>
<feature type="domain" description="Glycosyl hydrolase family 32 C-terminal" evidence="7">
    <location>
        <begin position="373"/>
        <end position="435"/>
    </location>
</feature>
<dbReference type="PANTHER" id="PTHR43101:SF1">
    <property type="entry name" value="BETA-FRUCTOSIDASE"/>
    <property type="match status" value="1"/>
</dbReference>
<dbReference type="GO" id="GO:0005975">
    <property type="term" value="P:carbohydrate metabolic process"/>
    <property type="evidence" value="ECO:0007669"/>
    <property type="project" value="InterPro"/>
</dbReference>